<evidence type="ECO:0000259" key="9">
    <source>
        <dbReference type="Pfam" id="PF01035"/>
    </source>
</evidence>
<accession>A0A433RX23</accession>
<evidence type="ECO:0000256" key="3">
    <source>
        <dbReference type="ARBA" id="ARBA00011918"/>
    </source>
</evidence>
<dbReference type="OrthoDB" id="9802228at2"/>
<feature type="domain" description="Methylated-DNA-[protein]-cysteine S-methyltransferase DNA binding" evidence="9">
    <location>
        <begin position="79"/>
        <end position="157"/>
    </location>
</feature>
<evidence type="ECO:0000256" key="4">
    <source>
        <dbReference type="ARBA" id="ARBA00022603"/>
    </source>
</evidence>
<evidence type="ECO:0000256" key="8">
    <source>
        <dbReference type="ARBA" id="ARBA00049348"/>
    </source>
</evidence>
<dbReference type="EC" id="2.1.1.63" evidence="3"/>
<evidence type="ECO:0000313" key="11">
    <source>
        <dbReference type="EMBL" id="RUS57799.1"/>
    </source>
</evidence>
<comment type="caution">
    <text evidence="11">The sequence shown here is derived from an EMBL/GenBank/DDBJ whole genome shotgun (WGS) entry which is preliminary data.</text>
</comment>
<name>A0A433RX23_9BACL</name>
<dbReference type="InterPro" id="IPR036217">
    <property type="entry name" value="MethylDNA_cys_MeTrfase_DNAb"/>
</dbReference>
<sequence length="163" mass="18326">MNYTTLAVPNDVLYIAATNKGLCYVGNEEQELFDYAAKRKEVLVQDNEAMSVYRTQFARYFSGNLETFHLTLDVTGTALQQQVWQTLMTIPFGDVWTYSDVAEKIGKPTAVRAVANAIGRNPVLVVIPCHRVIGKNRKLTGFRSGLAMKKTLLHLEGFTTYKE</sequence>
<feature type="domain" description="Methylguanine DNA methyltransferase ribonuclease-like" evidence="10">
    <location>
        <begin position="1"/>
        <end position="73"/>
    </location>
</feature>
<dbReference type="SUPFAM" id="SSF46767">
    <property type="entry name" value="Methylated DNA-protein cysteine methyltransferase, C-terminal domain"/>
    <property type="match status" value="1"/>
</dbReference>
<dbReference type="GO" id="GO:0032259">
    <property type="term" value="P:methylation"/>
    <property type="evidence" value="ECO:0007669"/>
    <property type="project" value="UniProtKB-KW"/>
</dbReference>
<dbReference type="AlphaFoldDB" id="A0A433RX23"/>
<dbReference type="FunFam" id="1.10.10.10:FF:000214">
    <property type="entry name" value="Methylated-DNA--protein-cysteine methyltransferase"/>
    <property type="match status" value="1"/>
</dbReference>
<evidence type="ECO:0000256" key="2">
    <source>
        <dbReference type="ARBA" id="ARBA00008711"/>
    </source>
</evidence>
<keyword evidence="5 11" id="KW-0808">Transferase</keyword>
<keyword evidence="4 11" id="KW-0489">Methyltransferase</keyword>
<dbReference type="SUPFAM" id="SSF53155">
    <property type="entry name" value="Methylated DNA-protein cysteine methyltransferase domain"/>
    <property type="match status" value="1"/>
</dbReference>
<evidence type="ECO:0000256" key="6">
    <source>
        <dbReference type="ARBA" id="ARBA00022763"/>
    </source>
</evidence>
<dbReference type="EMBL" id="JTFC01000011">
    <property type="protein sequence ID" value="RUS57799.1"/>
    <property type="molecule type" value="Genomic_DNA"/>
</dbReference>
<reference evidence="11 12" key="1">
    <citation type="submission" date="2014-11" db="EMBL/GenBank/DDBJ databases">
        <title>Genome sequence and analysis of novel Kurthia sp.</title>
        <authorList>
            <person name="Lawson J.N."/>
            <person name="Gonzalez J.E."/>
            <person name="Rinauldi L."/>
            <person name="Xuan Z."/>
            <person name="Firman A."/>
            <person name="Shaddox L."/>
            <person name="Trudeau A."/>
            <person name="Shah S."/>
            <person name="Reiman D."/>
        </authorList>
    </citation>
    <scope>NUCLEOTIDE SEQUENCE [LARGE SCALE GENOMIC DNA]</scope>
    <source>
        <strain evidence="11 12">3B1D</strain>
    </source>
</reference>
<evidence type="ECO:0000256" key="5">
    <source>
        <dbReference type="ARBA" id="ARBA00022679"/>
    </source>
</evidence>
<protein>
    <recommendedName>
        <fullName evidence="3">methylated-DNA--[protein]-cysteine S-methyltransferase</fullName>
        <ecNumber evidence="3">2.1.1.63</ecNumber>
    </recommendedName>
</protein>
<dbReference type="RefSeq" id="WP_126989617.1">
    <property type="nucleotide sequence ID" value="NZ_JTFC01000011.1"/>
</dbReference>
<dbReference type="CDD" id="cd06445">
    <property type="entry name" value="ATase"/>
    <property type="match status" value="1"/>
</dbReference>
<comment type="catalytic activity">
    <reaction evidence="1">
        <text>a 4-O-methyl-thymidine in DNA + L-cysteinyl-[protein] = a thymidine in DNA + S-methyl-L-cysteinyl-[protein]</text>
        <dbReference type="Rhea" id="RHEA:53428"/>
        <dbReference type="Rhea" id="RHEA-COMP:10131"/>
        <dbReference type="Rhea" id="RHEA-COMP:10132"/>
        <dbReference type="Rhea" id="RHEA-COMP:13555"/>
        <dbReference type="Rhea" id="RHEA-COMP:13556"/>
        <dbReference type="ChEBI" id="CHEBI:29950"/>
        <dbReference type="ChEBI" id="CHEBI:82612"/>
        <dbReference type="ChEBI" id="CHEBI:137386"/>
        <dbReference type="ChEBI" id="CHEBI:137387"/>
        <dbReference type="EC" id="2.1.1.63"/>
    </reaction>
</comment>
<dbReference type="InterPro" id="IPR001497">
    <property type="entry name" value="MethylDNA_cys_MeTrfase_AS"/>
</dbReference>
<evidence type="ECO:0000259" key="10">
    <source>
        <dbReference type="Pfam" id="PF02870"/>
    </source>
</evidence>
<dbReference type="InterPro" id="IPR036631">
    <property type="entry name" value="MGMT_N_sf"/>
</dbReference>
<dbReference type="InterPro" id="IPR036388">
    <property type="entry name" value="WH-like_DNA-bd_sf"/>
</dbReference>
<dbReference type="PANTHER" id="PTHR10815">
    <property type="entry name" value="METHYLATED-DNA--PROTEIN-CYSTEINE METHYLTRANSFERASE"/>
    <property type="match status" value="1"/>
</dbReference>
<keyword evidence="7" id="KW-0234">DNA repair</keyword>
<keyword evidence="6" id="KW-0227">DNA damage</keyword>
<dbReference type="Gene3D" id="3.30.160.70">
    <property type="entry name" value="Methylated DNA-protein cysteine methyltransferase domain"/>
    <property type="match status" value="1"/>
</dbReference>
<proteinExistence type="inferred from homology"/>
<evidence type="ECO:0000313" key="12">
    <source>
        <dbReference type="Proteomes" id="UP000288623"/>
    </source>
</evidence>
<gene>
    <name evidence="11" type="ORF">QI30_03725</name>
</gene>
<comment type="catalytic activity">
    <reaction evidence="8">
        <text>a 6-O-methyl-2'-deoxyguanosine in DNA + L-cysteinyl-[protein] = S-methyl-L-cysteinyl-[protein] + a 2'-deoxyguanosine in DNA</text>
        <dbReference type="Rhea" id="RHEA:24000"/>
        <dbReference type="Rhea" id="RHEA-COMP:10131"/>
        <dbReference type="Rhea" id="RHEA-COMP:10132"/>
        <dbReference type="Rhea" id="RHEA-COMP:11367"/>
        <dbReference type="Rhea" id="RHEA-COMP:11368"/>
        <dbReference type="ChEBI" id="CHEBI:29950"/>
        <dbReference type="ChEBI" id="CHEBI:82612"/>
        <dbReference type="ChEBI" id="CHEBI:85445"/>
        <dbReference type="ChEBI" id="CHEBI:85448"/>
        <dbReference type="EC" id="2.1.1.63"/>
    </reaction>
</comment>
<dbReference type="GO" id="GO:0006281">
    <property type="term" value="P:DNA repair"/>
    <property type="evidence" value="ECO:0007669"/>
    <property type="project" value="UniProtKB-KW"/>
</dbReference>
<dbReference type="Pfam" id="PF02870">
    <property type="entry name" value="Methyltransf_1N"/>
    <property type="match status" value="1"/>
</dbReference>
<dbReference type="GO" id="GO:0003908">
    <property type="term" value="F:methylated-DNA-[protein]-cysteine S-methyltransferase activity"/>
    <property type="evidence" value="ECO:0007669"/>
    <property type="project" value="UniProtKB-EC"/>
</dbReference>
<dbReference type="Gene3D" id="1.10.10.10">
    <property type="entry name" value="Winged helix-like DNA-binding domain superfamily/Winged helix DNA-binding domain"/>
    <property type="match status" value="1"/>
</dbReference>
<dbReference type="NCBIfam" id="TIGR00589">
    <property type="entry name" value="ogt"/>
    <property type="match status" value="1"/>
</dbReference>
<organism evidence="11 12">
    <name type="scientific">Candidatus Kurthia intestinigallinarum</name>
    <dbReference type="NCBI Taxonomy" id="1562256"/>
    <lineage>
        <taxon>Bacteria</taxon>
        <taxon>Bacillati</taxon>
        <taxon>Bacillota</taxon>
        <taxon>Bacilli</taxon>
        <taxon>Bacillales</taxon>
        <taxon>Caryophanaceae</taxon>
        <taxon>Kurthia</taxon>
    </lineage>
</organism>
<dbReference type="InterPro" id="IPR008332">
    <property type="entry name" value="MethylG_MeTrfase_N"/>
</dbReference>
<dbReference type="Pfam" id="PF01035">
    <property type="entry name" value="DNA_binding_1"/>
    <property type="match status" value="1"/>
</dbReference>
<evidence type="ECO:0000256" key="7">
    <source>
        <dbReference type="ARBA" id="ARBA00023204"/>
    </source>
</evidence>
<dbReference type="PROSITE" id="PS00374">
    <property type="entry name" value="MGMT"/>
    <property type="match status" value="1"/>
</dbReference>
<dbReference type="PANTHER" id="PTHR10815:SF12">
    <property type="entry name" value="METHYLATED-DNA--PROTEIN-CYSTEINE METHYLTRANSFERASE, INDUCIBLE"/>
    <property type="match status" value="1"/>
</dbReference>
<dbReference type="InterPro" id="IPR014048">
    <property type="entry name" value="MethylDNA_cys_MeTrfase_DNA-bd"/>
</dbReference>
<keyword evidence="12" id="KW-1185">Reference proteome</keyword>
<comment type="similarity">
    <text evidence="2">Belongs to the MGMT family.</text>
</comment>
<dbReference type="Proteomes" id="UP000288623">
    <property type="component" value="Unassembled WGS sequence"/>
</dbReference>
<evidence type="ECO:0000256" key="1">
    <source>
        <dbReference type="ARBA" id="ARBA00001286"/>
    </source>
</evidence>